<evidence type="ECO:0000256" key="7">
    <source>
        <dbReference type="ARBA" id="ARBA00022801"/>
    </source>
</evidence>
<feature type="domain" description="Peptidase M14" evidence="12">
    <location>
        <begin position="180"/>
        <end position="384"/>
    </location>
</feature>
<evidence type="ECO:0000256" key="2">
    <source>
        <dbReference type="ARBA" id="ARBA00005988"/>
    </source>
</evidence>
<dbReference type="SMART" id="SM00631">
    <property type="entry name" value="Zn_pept"/>
    <property type="match status" value="1"/>
</dbReference>
<evidence type="ECO:0000256" key="11">
    <source>
        <dbReference type="PROSITE-ProRule" id="PRU01379"/>
    </source>
</evidence>
<keyword evidence="9" id="KW-0482">Metalloprotease</keyword>
<keyword evidence="8" id="KW-0862">Zinc</keyword>
<keyword evidence="6" id="KW-0732">Signal</keyword>
<comment type="similarity">
    <text evidence="2 11">Belongs to the peptidase M14 family.</text>
</comment>
<keyword evidence="10" id="KW-1015">Disulfide bond</keyword>
<name>A0A0K2UDT2_LEPSM</name>
<dbReference type="GO" id="GO:0008270">
    <property type="term" value="F:zinc ion binding"/>
    <property type="evidence" value="ECO:0007669"/>
    <property type="project" value="InterPro"/>
</dbReference>
<accession>A0A0K2UDT2</accession>
<evidence type="ECO:0000256" key="3">
    <source>
        <dbReference type="ARBA" id="ARBA00022645"/>
    </source>
</evidence>
<reference evidence="13" key="1">
    <citation type="submission" date="2014-05" db="EMBL/GenBank/DDBJ databases">
        <authorList>
            <person name="Chronopoulou M."/>
        </authorList>
    </citation>
    <scope>NUCLEOTIDE SEQUENCE</scope>
    <source>
        <tissue evidence="13">Whole organism</tissue>
    </source>
</reference>
<evidence type="ECO:0000256" key="4">
    <source>
        <dbReference type="ARBA" id="ARBA00022670"/>
    </source>
</evidence>
<dbReference type="SUPFAM" id="SSF53187">
    <property type="entry name" value="Zn-dependent exopeptidases"/>
    <property type="match status" value="1"/>
</dbReference>
<evidence type="ECO:0000313" key="13">
    <source>
        <dbReference type="EMBL" id="CDW36117.1"/>
    </source>
</evidence>
<keyword evidence="7" id="KW-0378">Hydrolase</keyword>
<dbReference type="InterPro" id="IPR000834">
    <property type="entry name" value="Peptidase_M14"/>
</dbReference>
<keyword evidence="3" id="KW-0121">Carboxypeptidase</keyword>
<organism evidence="13">
    <name type="scientific">Lepeophtheirus salmonis</name>
    <name type="common">Salmon louse</name>
    <name type="synonym">Caligus salmonis</name>
    <dbReference type="NCBI Taxonomy" id="72036"/>
    <lineage>
        <taxon>Eukaryota</taxon>
        <taxon>Metazoa</taxon>
        <taxon>Ecdysozoa</taxon>
        <taxon>Arthropoda</taxon>
        <taxon>Crustacea</taxon>
        <taxon>Multicrustacea</taxon>
        <taxon>Hexanauplia</taxon>
        <taxon>Copepoda</taxon>
        <taxon>Siphonostomatoida</taxon>
        <taxon>Caligidae</taxon>
        <taxon>Lepeophtheirus</taxon>
    </lineage>
</organism>
<dbReference type="Gene3D" id="3.30.70.340">
    <property type="entry name" value="Metallocarboxypeptidase-like"/>
    <property type="match status" value="1"/>
</dbReference>
<dbReference type="EMBL" id="HACA01018756">
    <property type="protein sequence ID" value="CDW36117.1"/>
    <property type="molecule type" value="Transcribed_RNA"/>
</dbReference>
<dbReference type="InterPro" id="IPR036990">
    <property type="entry name" value="M14A-like_propep"/>
</dbReference>
<dbReference type="PROSITE" id="PS00132">
    <property type="entry name" value="CARBOXYPEPT_ZN_1"/>
    <property type="match status" value="1"/>
</dbReference>
<dbReference type="GO" id="GO:0005615">
    <property type="term" value="C:extracellular space"/>
    <property type="evidence" value="ECO:0007669"/>
    <property type="project" value="TreeGrafter"/>
</dbReference>
<dbReference type="FunFam" id="3.40.630.10:FF:000084">
    <property type="entry name" value="Carboxypeptidase B2"/>
    <property type="match status" value="1"/>
</dbReference>
<evidence type="ECO:0000256" key="9">
    <source>
        <dbReference type="ARBA" id="ARBA00023049"/>
    </source>
</evidence>
<comment type="caution">
    <text evidence="11">Lacks conserved residue(s) required for the propagation of feature annotation.</text>
</comment>
<comment type="cofactor">
    <cofactor evidence="1">
        <name>Zn(2+)</name>
        <dbReference type="ChEBI" id="CHEBI:29105"/>
    </cofactor>
</comment>
<proteinExistence type="inferred from homology"/>
<evidence type="ECO:0000256" key="1">
    <source>
        <dbReference type="ARBA" id="ARBA00001947"/>
    </source>
</evidence>
<dbReference type="PRINTS" id="PR00765">
    <property type="entry name" value="CRBOXYPTASEA"/>
</dbReference>
<dbReference type="SUPFAM" id="SSF54897">
    <property type="entry name" value="Protease propeptides/inhibitors"/>
    <property type="match status" value="1"/>
</dbReference>
<evidence type="ECO:0000256" key="8">
    <source>
        <dbReference type="ARBA" id="ARBA00022833"/>
    </source>
</evidence>
<dbReference type="InterPro" id="IPR003146">
    <property type="entry name" value="M14A_act_pep"/>
</dbReference>
<sequence>MYLTLWKGMYLKYSAIIWTYIALLMEVSLSEAKDYTNYKLLKVEPDSSFDRTRIYHMLVDDVDFWTEPSALKSELQFMVGPHQLSDVMELLDSLNISSTVLMENIQEVINKQLTETQDRDCSENITKNRKKRSIFFDLFNLFSRQDEEASLRNPRKINSFDSSFKNDIRSFFNSSMNWKHFQNIDVIHDFLYETARINPSIASVFSIGKSYEGRDLLILKVGTPSPQGNIKPAIFIEGGIHAREWISPAATTYMIKEFVFNYKKNKEILEAIDLYILPVMNPDGYAYTFRKDRLWRKSRSRNGGLLGSILPACVGVDLNRNFGYKWLAQNSLLHARGGSSLSCLETYAGTSPFSEPETRALGNFLLGHRDIFQVRNDHINAIIL</sequence>
<evidence type="ECO:0000256" key="10">
    <source>
        <dbReference type="ARBA" id="ARBA00023157"/>
    </source>
</evidence>
<dbReference type="PANTHER" id="PTHR11705">
    <property type="entry name" value="PROTEASE FAMILY M14 CARBOXYPEPTIDASE A,B"/>
    <property type="match status" value="1"/>
</dbReference>
<keyword evidence="5" id="KW-0479">Metal-binding</keyword>
<evidence type="ECO:0000256" key="6">
    <source>
        <dbReference type="ARBA" id="ARBA00022729"/>
    </source>
</evidence>
<dbReference type="AlphaFoldDB" id="A0A0K2UDT2"/>
<dbReference type="GO" id="GO:0006508">
    <property type="term" value="P:proteolysis"/>
    <property type="evidence" value="ECO:0007669"/>
    <property type="project" value="UniProtKB-KW"/>
</dbReference>
<dbReference type="PANTHER" id="PTHR11705:SF91">
    <property type="entry name" value="FI01817P-RELATED"/>
    <property type="match status" value="1"/>
</dbReference>
<protein>
    <recommendedName>
        <fullName evidence="12">Peptidase M14 domain-containing protein</fullName>
    </recommendedName>
</protein>
<dbReference type="OrthoDB" id="3626597at2759"/>
<dbReference type="Pfam" id="PF02244">
    <property type="entry name" value="Propep_M14"/>
    <property type="match status" value="1"/>
</dbReference>
<dbReference type="PROSITE" id="PS52035">
    <property type="entry name" value="PEPTIDASE_M14"/>
    <property type="match status" value="1"/>
</dbReference>
<dbReference type="Pfam" id="PF00246">
    <property type="entry name" value="Peptidase_M14"/>
    <property type="match status" value="1"/>
</dbReference>
<keyword evidence="4" id="KW-0645">Protease</keyword>
<dbReference type="GO" id="GO:0004181">
    <property type="term" value="F:metallocarboxypeptidase activity"/>
    <property type="evidence" value="ECO:0007669"/>
    <property type="project" value="InterPro"/>
</dbReference>
<evidence type="ECO:0000256" key="5">
    <source>
        <dbReference type="ARBA" id="ARBA00022723"/>
    </source>
</evidence>
<dbReference type="Gene3D" id="3.40.630.10">
    <property type="entry name" value="Zn peptidases"/>
    <property type="match status" value="1"/>
</dbReference>
<dbReference type="InterPro" id="IPR057246">
    <property type="entry name" value="CARBOXYPEPT_ZN_1"/>
</dbReference>
<evidence type="ECO:0000259" key="12">
    <source>
        <dbReference type="PROSITE" id="PS52035"/>
    </source>
</evidence>